<organism evidence="1 2">
    <name type="scientific">Blomia tropicalis</name>
    <name type="common">Mite</name>
    <dbReference type="NCBI Taxonomy" id="40697"/>
    <lineage>
        <taxon>Eukaryota</taxon>
        <taxon>Metazoa</taxon>
        <taxon>Ecdysozoa</taxon>
        <taxon>Arthropoda</taxon>
        <taxon>Chelicerata</taxon>
        <taxon>Arachnida</taxon>
        <taxon>Acari</taxon>
        <taxon>Acariformes</taxon>
        <taxon>Sarcoptiformes</taxon>
        <taxon>Astigmata</taxon>
        <taxon>Glycyphagoidea</taxon>
        <taxon>Echimyopodidae</taxon>
        <taxon>Blomia</taxon>
    </lineage>
</organism>
<feature type="non-terminal residue" evidence="1">
    <location>
        <position position="57"/>
    </location>
</feature>
<dbReference type="EMBL" id="JAPWDV010000003">
    <property type="protein sequence ID" value="KAJ6216239.1"/>
    <property type="molecule type" value="Genomic_DNA"/>
</dbReference>
<gene>
    <name evidence="1" type="ORF">RDWZM_007396</name>
</gene>
<comment type="caution">
    <text evidence="1">The sequence shown here is derived from an EMBL/GenBank/DDBJ whole genome shotgun (WGS) entry which is preliminary data.</text>
</comment>
<keyword evidence="2" id="KW-1185">Reference proteome</keyword>
<evidence type="ECO:0000313" key="1">
    <source>
        <dbReference type="EMBL" id="KAJ6216239.1"/>
    </source>
</evidence>
<dbReference type="AlphaFoldDB" id="A0A9Q0LZE2"/>
<reference evidence="1" key="1">
    <citation type="submission" date="2022-12" db="EMBL/GenBank/DDBJ databases">
        <title>Genome assemblies of Blomia tropicalis.</title>
        <authorList>
            <person name="Cui Y."/>
        </authorList>
    </citation>
    <scope>NUCLEOTIDE SEQUENCE</scope>
    <source>
        <tissue evidence="1">Adult mites</tissue>
    </source>
</reference>
<evidence type="ECO:0000313" key="2">
    <source>
        <dbReference type="Proteomes" id="UP001142055"/>
    </source>
</evidence>
<accession>A0A9Q0LZE2</accession>
<feature type="non-terminal residue" evidence="1">
    <location>
        <position position="1"/>
    </location>
</feature>
<sequence>LKDNIVNLSQWRVSDDADFPPPFQYARPIYITMDRSHLVAVHLLAIFMFKARFKRHA</sequence>
<proteinExistence type="predicted"/>
<dbReference type="Proteomes" id="UP001142055">
    <property type="component" value="Chromosome 3"/>
</dbReference>
<protein>
    <submittedName>
        <fullName evidence="1">Uncharacterized protein</fullName>
    </submittedName>
</protein>
<name>A0A9Q0LZE2_BLOTA</name>